<feature type="compositionally biased region" description="Basic residues" evidence="1">
    <location>
        <begin position="89"/>
        <end position="105"/>
    </location>
</feature>
<dbReference type="EMBL" id="OOIP01000001">
    <property type="protein sequence ID" value="SPO34572.1"/>
    <property type="molecule type" value="Genomic_DNA"/>
</dbReference>
<name>A0A5C3ER70_9BASI</name>
<evidence type="ECO:0000256" key="1">
    <source>
        <dbReference type="SAM" id="MobiDB-lite"/>
    </source>
</evidence>
<dbReference type="InterPro" id="IPR036961">
    <property type="entry name" value="Kinesin_motor_dom_sf"/>
</dbReference>
<gene>
    <name evidence="2" type="ORF">PSFLO_00043</name>
</gene>
<protein>
    <recommendedName>
        <fullName evidence="4">Kinesin motor domain-containing protein</fullName>
    </recommendedName>
</protein>
<organism evidence="2 3">
    <name type="scientific">Pseudozyma flocculosa</name>
    <dbReference type="NCBI Taxonomy" id="84751"/>
    <lineage>
        <taxon>Eukaryota</taxon>
        <taxon>Fungi</taxon>
        <taxon>Dikarya</taxon>
        <taxon>Basidiomycota</taxon>
        <taxon>Ustilaginomycotina</taxon>
        <taxon>Ustilaginomycetes</taxon>
        <taxon>Ustilaginales</taxon>
        <taxon>Ustilaginaceae</taxon>
        <taxon>Pseudozyma</taxon>
    </lineage>
</organism>
<sequence>MHGRDGVRAAEGRDDGVFSSSLAIVGARGSDFAQEAKIGVRQSAESKPSAPPRLARILQDACQPSFGYQRALPSTSTTQPDAYCFSKPAPRRRSISCRPPSRARRHTMEGDLTSQMGTYSSEAGIIPHALYRILHTLERTTAGPRVEASFIELYNKEL</sequence>
<dbReference type="Proteomes" id="UP000323386">
    <property type="component" value="Unassembled WGS sequence"/>
</dbReference>
<keyword evidence="3" id="KW-1185">Reference proteome</keyword>
<feature type="region of interest" description="Disordered" evidence="1">
    <location>
        <begin position="68"/>
        <end position="107"/>
    </location>
</feature>
<dbReference type="Gene3D" id="3.40.850.10">
    <property type="entry name" value="Kinesin motor domain"/>
    <property type="match status" value="1"/>
</dbReference>
<evidence type="ECO:0000313" key="3">
    <source>
        <dbReference type="Proteomes" id="UP000323386"/>
    </source>
</evidence>
<evidence type="ECO:0008006" key="4">
    <source>
        <dbReference type="Google" id="ProtNLM"/>
    </source>
</evidence>
<accession>A0A5C3ER70</accession>
<dbReference type="AlphaFoldDB" id="A0A5C3ER70"/>
<reference evidence="2 3" key="1">
    <citation type="submission" date="2018-03" db="EMBL/GenBank/DDBJ databases">
        <authorList>
            <person name="Guldener U."/>
        </authorList>
    </citation>
    <scope>NUCLEOTIDE SEQUENCE [LARGE SCALE GENOMIC DNA]</scope>
    <source>
        <strain evidence="2 3">DAOM196992</strain>
    </source>
</reference>
<evidence type="ECO:0000313" key="2">
    <source>
        <dbReference type="EMBL" id="SPO34572.1"/>
    </source>
</evidence>
<proteinExistence type="predicted"/>